<comment type="caution">
    <text evidence="8">The sequence shown here is derived from an EMBL/GenBank/DDBJ whole genome shotgun (WGS) entry which is preliminary data.</text>
</comment>
<dbReference type="Proteomes" id="UP001196870">
    <property type="component" value="Unassembled WGS sequence"/>
</dbReference>
<dbReference type="InterPro" id="IPR006304">
    <property type="entry name" value="T3SS_SpaR/YscT"/>
</dbReference>
<feature type="transmembrane region" description="Helical" evidence="7">
    <location>
        <begin position="131"/>
        <end position="154"/>
    </location>
</feature>
<keyword evidence="4 7" id="KW-0812">Transmembrane</keyword>
<evidence type="ECO:0000256" key="2">
    <source>
        <dbReference type="ARBA" id="ARBA00009772"/>
    </source>
</evidence>
<evidence type="ECO:0000256" key="5">
    <source>
        <dbReference type="ARBA" id="ARBA00022989"/>
    </source>
</evidence>
<dbReference type="PANTHER" id="PTHR30065">
    <property type="entry name" value="FLAGELLAR BIOSYNTHETIC PROTEIN FLIR"/>
    <property type="match status" value="1"/>
</dbReference>
<comment type="similarity">
    <text evidence="2 7">Belongs to the FliR/MopE/SpaR family.</text>
</comment>
<dbReference type="PANTHER" id="PTHR30065:SF1">
    <property type="entry name" value="SURFACE PRESENTATION OF ANTIGENS PROTEIN SPAR"/>
    <property type="match status" value="1"/>
</dbReference>
<dbReference type="NCBIfam" id="TIGR01401">
    <property type="entry name" value="fliR_like_III"/>
    <property type="match status" value="1"/>
</dbReference>
<dbReference type="InterPro" id="IPR002010">
    <property type="entry name" value="T3SS_IM_R"/>
</dbReference>
<gene>
    <name evidence="8" type="ORF">GXW71_00940</name>
</gene>
<keyword evidence="5 7" id="KW-1133">Transmembrane helix</keyword>
<dbReference type="RefSeq" id="WP_211850432.1">
    <property type="nucleotide sequence ID" value="NZ_JAAGBB010000001.1"/>
</dbReference>
<sequence>MAGTSFLDLMREAMGPLLAWAMAAARMFGIIAVSPVFTRLGLTGLLRGGAALALALPAVPMLRPAIEAAPAIGGAALTFLLAKEAMVGLLIGTILAVPFWAAETAGELIDQQRGSEAATIPDPSQAGEAGIMGTLLVLSLAVIFFTGGGLRLLLDAAWESWRIWPALDPLPRLSAEAGLHAIGLLDRMLRLGLVIAGPVLVALLLAEFSLALIGRFAPALNVFDLAMAVKGIVFVLAMPVYALFLAGYLRDLIVPLGGGAALLRPFAP</sequence>
<evidence type="ECO:0000313" key="8">
    <source>
        <dbReference type="EMBL" id="MBR0662908.1"/>
    </source>
</evidence>
<name>A0ABS5ERI8_9PROT</name>
<evidence type="ECO:0000256" key="4">
    <source>
        <dbReference type="ARBA" id="ARBA00022692"/>
    </source>
</evidence>
<dbReference type="EMBL" id="JAAGBB010000001">
    <property type="protein sequence ID" value="MBR0662908.1"/>
    <property type="molecule type" value="Genomic_DNA"/>
</dbReference>
<feature type="transmembrane region" description="Helical" evidence="7">
    <location>
        <begin position="225"/>
        <end position="249"/>
    </location>
</feature>
<accession>A0ABS5ERI8</accession>
<evidence type="ECO:0000256" key="7">
    <source>
        <dbReference type="RuleBase" id="RU362072"/>
    </source>
</evidence>
<feature type="transmembrane region" description="Helical" evidence="7">
    <location>
        <begin position="74"/>
        <end position="101"/>
    </location>
</feature>
<evidence type="ECO:0000256" key="1">
    <source>
        <dbReference type="ARBA" id="ARBA00004651"/>
    </source>
</evidence>
<evidence type="ECO:0000256" key="3">
    <source>
        <dbReference type="ARBA" id="ARBA00022475"/>
    </source>
</evidence>
<organism evidence="8 9">
    <name type="scientific">Plastoroseomonas hellenica</name>
    <dbReference type="NCBI Taxonomy" id="2687306"/>
    <lineage>
        <taxon>Bacteria</taxon>
        <taxon>Pseudomonadati</taxon>
        <taxon>Pseudomonadota</taxon>
        <taxon>Alphaproteobacteria</taxon>
        <taxon>Acetobacterales</taxon>
        <taxon>Acetobacteraceae</taxon>
        <taxon>Plastoroseomonas</taxon>
    </lineage>
</organism>
<dbReference type="PRINTS" id="PR00953">
    <property type="entry name" value="TYPE3IMRPROT"/>
</dbReference>
<keyword evidence="9" id="KW-1185">Reference proteome</keyword>
<dbReference type="Pfam" id="PF01311">
    <property type="entry name" value="Bac_export_1"/>
    <property type="match status" value="1"/>
</dbReference>
<feature type="transmembrane region" description="Helical" evidence="7">
    <location>
        <begin position="17"/>
        <end position="38"/>
    </location>
</feature>
<evidence type="ECO:0000256" key="6">
    <source>
        <dbReference type="ARBA" id="ARBA00023136"/>
    </source>
</evidence>
<proteinExistence type="inferred from homology"/>
<protein>
    <submittedName>
        <fullName evidence="8">EscT/YscT/HrcT family type III secretion system export apparatus protein</fullName>
    </submittedName>
</protein>
<keyword evidence="3 7" id="KW-1003">Cell membrane</keyword>
<evidence type="ECO:0000313" key="9">
    <source>
        <dbReference type="Proteomes" id="UP001196870"/>
    </source>
</evidence>
<feature type="transmembrane region" description="Helical" evidence="7">
    <location>
        <begin position="191"/>
        <end position="213"/>
    </location>
</feature>
<keyword evidence="6 7" id="KW-0472">Membrane</keyword>
<reference evidence="9" key="1">
    <citation type="journal article" date="2021" name="Syst. Appl. Microbiol.">
        <title>Roseomonas hellenica sp. nov., isolated from roots of wild-growing Alkanna tinctoria.</title>
        <authorList>
            <person name="Rat A."/>
            <person name="Naranjo H.D."/>
            <person name="Lebbe L."/>
            <person name="Cnockaert M."/>
            <person name="Krigas N."/>
            <person name="Grigoriadou K."/>
            <person name="Maloupa E."/>
            <person name="Willems A."/>
        </authorList>
    </citation>
    <scope>NUCLEOTIDE SEQUENCE [LARGE SCALE GENOMIC DNA]</scope>
    <source>
        <strain evidence="9">LMG 31523</strain>
    </source>
</reference>
<comment type="subcellular location">
    <subcellularLocation>
        <location evidence="1 7">Cell membrane</location>
        <topology evidence="1 7">Multi-pass membrane protein</topology>
    </subcellularLocation>
</comment>